<dbReference type="GO" id="GO:0006355">
    <property type="term" value="P:regulation of DNA-templated transcription"/>
    <property type="evidence" value="ECO:0007669"/>
    <property type="project" value="TreeGrafter"/>
</dbReference>
<dbReference type="Pfam" id="PF10469">
    <property type="entry name" value="AKAP7_NLS"/>
    <property type="match status" value="1"/>
</dbReference>
<feature type="domain" description="K Homology" evidence="3">
    <location>
        <begin position="61"/>
        <end position="126"/>
    </location>
</feature>
<dbReference type="SUPFAM" id="SSF55144">
    <property type="entry name" value="LigT-like"/>
    <property type="match status" value="1"/>
</dbReference>
<dbReference type="InterPro" id="IPR004087">
    <property type="entry name" value="KH_dom"/>
</dbReference>
<dbReference type="Gene3D" id="3.30.1370.10">
    <property type="entry name" value="K Homology domain, type 1"/>
    <property type="match status" value="1"/>
</dbReference>
<gene>
    <name evidence="4" type="ORF">LRAMOSA06999</name>
</gene>
<feature type="region of interest" description="Disordered" evidence="2">
    <location>
        <begin position="32"/>
        <end position="53"/>
    </location>
</feature>
<evidence type="ECO:0000256" key="2">
    <source>
        <dbReference type="SAM" id="MobiDB-lite"/>
    </source>
</evidence>
<dbReference type="InterPro" id="IPR036612">
    <property type="entry name" value="KH_dom_type_1_sf"/>
</dbReference>
<protein>
    <recommendedName>
        <fullName evidence="3">K Homology domain-containing protein</fullName>
    </recommendedName>
</protein>
<dbReference type="CDD" id="cd00105">
    <property type="entry name" value="KH-I"/>
    <property type="match status" value="1"/>
</dbReference>
<dbReference type="PANTHER" id="PTHR13360:SF1">
    <property type="entry name" value="ACTIVATING SIGNAL COINTEGRATOR 1 COMPLEX SUBUNIT 1"/>
    <property type="match status" value="1"/>
</dbReference>
<proteinExistence type="predicted"/>
<dbReference type="OrthoDB" id="277832at2759"/>
<dbReference type="EMBL" id="LK023314">
    <property type="protein sequence ID" value="CDS04044.1"/>
    <property type="molecule type" value="Genomic_DNA"/>
</dbReference>
<dbReference type="InterPro" id="IPR019510">
    <property type="entry name" value="AKAP7-like_phosphoesterase"/>
</dbReference>
<feature type="compositionally biased region" description="Low complexity" evidence="2">
    <location>
        <begin position="39"/>
        <end position="53"/>
    </location>
</feature>
<evidence type="ECO:0000259" key="3">
    <source>
        <dbReference type="SMART" id="SM00322"/>
    </source>
</evidence>
<reference evidence="4" key="1">
    <citation type="journal article" date="2014" name="Genome Announc.">
        <title>De novo whole-genome sequence and genome annotation of Lichtheimia ramosa.</title>
        <authorList>
            <person name="Linde J."/>
            <person name="Schwartze V."/>
            <person name="Binder U."/>
            <person name="Lass-Florl C."/>
            <person name="Voigt K."/>
            <person name="Horn F."/>
        </authorList>
    </citation>
    <scope>NUCLEOTIDE SEQUENCE</scope>
    <source>
        <strain evidence="4">JMRC FSU:6197</strain>
    </source>
</reference>
<evidence type="ECO:0000256" key="1">
    <source>
        <dbReference type="PROSITE-ProRule" id="PRU00117"/>
    </source>
</evidence>
<dbReference type="PANTHER" id="PTHR13360">
    <property type="entry name" value="ACTIVATING SIGNAL COINTEGRATOR 1 COMPLEX SUBUNIT 1"/>
    <property type="match status" value="1"/>
</dbReference>
<dbReference type="PROSITE" id="PS50084">
    <property type="entry name" value="KH_TYPE_1"/>
    <property type="match status" value="1"/>
</dbReference>
<dbReference type="Gene3D" id="3.90.1140.10">
    <property type="entry name" value="Cyclic phosphodiesterase"/>
    <property type="match status" value="1"/>
</dbReference>
<dbReference type="SUPFAM" id="SSF54791">
    <property type="entry name" value="Eukaryotic type KH-domain (KH-domain type I)"/>
    <property type="match status" value="1"/>
</dbReference>
<name>A0A077WBP4_9FUNG</name>
<dbReference type="Pfam" id="PF00013">
    <property type="entry name" value="KH_1"/>
    <property type="match status" value="1"/>
</dbReference>
<dbReference type="InterPro" id="IPR009210">
    <property type="entry name" value="ASCC1"/>
</dbReference>
<organism evidence="4">
    <name type="scientific">Lichtheimia ramosa</name>
    <dbReference type="NCBI Taxonomy" id="688394"/>
    <lineage>
        <taxon>Eukaryota</taxon>
        <taxon>Fungi</taxon>
        <taxon>Fungi incertae sedis</taxon>
        <taxon>Mucoromycota</taxon>
        <taxon>Mucoromycotina</taxon>
        <taxon>Mucoromycetes</taxon>
        <taxon>Mucorales</taxon>
        <taxon>Lichtheimiaceae</taxon>
        <taxon>Lichtheimia</taxon>
    </lineage>
</organism>
<dbReference type="GO" id="GO:0006307">
    <property type="term" value="P:DNA alkylation repair"/>
    <property type="evidence" value="ECO:0007669"/>
    <property type="project" value="InterPro"/>
</dbReference>
<sequence length="347" mass="38975">MASSSSTGNRAIRSLQGISLVKVQGRNYRVNTRSMQHRANNGDASSSSSDESGNETIYTEEIITYHHPVHPKFHGKLIGRGGSTLKSLRVKTGTRIDINKTRDTVMIKGTKDKVENAANAIDEMIYKYKERIRPTHFLSLPIASTYTTRKFEEFRSSILSSTFKCDGLDESIIVNPANIHITLGVFKLMHQDDIEEAVRFLKQECPKIVREAMQGHRNLSAHLRDLKIMQTNPADAHVLYVEPKDESDDGVLRKLCTSVSQKMMESGLMVEDDRQLKLHVTLINTAHRAKSPEDSARRPFDARPILKEFGNLDLGTVQFDKLHLMQMGRRGPGGTYISEGSIPIIES</sequence>
<dbReference type="InterPro" id="IPR009097">
    <property type="entry name" value="Cyclic_Pdiesterase"/>
</dbReference>
<dbReference type="SMART" id="SM00322">
    <property type="entry name" value="KH"/>
    <property type="match status" value="1"/>
</dbReference>
<dbReference type="GO" id="GO:0003723">
    <property type="term" value="F:RNA binding"/>
    <property type="evidence" value="ECO:0007669"/>
    <property type="project" value="UniProtKB-UniRule"/>
</dbReference>
<dbReference type="AlphaFoldDB" id="A0A077WBP4"/>
<dbReference type="InterPro" id="IPR004088">
    <property type="entry name" value="KH_dom_type_1"/>
</dbReference>
<evidence type="ECO:0000313" key="4">
    <source>
        <dbReference type="EMBL" id="CDS04044.1"/>
    </source>
</evidence>
<dbReference type="GO" id="GO:0005634">
    <property type="term" value="C:nucleus"/>
    <property type="evidence" value="ECO:0007669"/>
    <property type="project" value="TreeGrafter"/>
</dbReference>
<keyword evidence="1" id="KW-0694">RNA-binding</keyword>
<accession>A0A077WBP4</accession>